<dbReference type="PANTHER" id="PTHR35335:SF1">
    <property type="entry name" value="UPF0716 PROTEIN FXSA"/>
    <property type="match status" value="1"/>
</dbReference>
<feature type="compositionally biased region" description="Basic and acidic residues" evidence="1">
    <location>
        <begin position="135"/>
        <end position="154"/>
    </location>
</feature>
<keyword evidence="2" id="KW-1133">Transmembrane helix</keyword>
<keyword evidence="2" id="KW-0812">Transmembrane</keyword>
<proteinExistence type="predicted"/>
<dbReference type="Pfam" id="PF04186">
    <property type="entry name" value="FxsA"/>
    <property type="match status" value="1"/>
</dbReference>
<accession>A0ABS3Q3W4</accession>
<protein>
    <submittedName>
        <fullName evidence="3">FxsA family protein</fullName>
    </submittedName>
</protein>
<dbReference type="RefSeq" id="WP_208148459.1">
    <property type="nucleotide sequence ID" value="NZ_JAGETV010000006.1"/>
</dbReference>
<sequence>MKIFLLFFLLIPLLELYLLIELGSVIGALPTVLLTIGTAIAGIYLIRQQGMATMVQAQTDLQSGKPPQEAVVNGVLIFIGGVLLFIPGLMTDTLGFLLLIPPVRAAMVRQSLKGMQTRGAYRYRKNDETIIEGEWTEKQERSPEQINHSQDKRD</sequence>
<feature type="region of interest" description="Disordered" evidence="1">
    <location>
        <begin position="133"/>
        <end position="154"/>
    </location>
</feature>
<keyword evidence="4" id="KW-1185">Reference proteome</keyword>
<comment type="caution">
    <text evidence="3">The sequence shown here is derived from an EMBL/GenBank/DDBJ whole genome shotgun (WGS) entry which is preliminary data.</text>
</comment>
<dbReference type="PANTHER" id="PTHR35335">
    <property type="entry name" value="UPF0716 PROTEIN FXSA"/>
    <property type="match status" value="1"/>
</dbReference>
<dbReference type="EMBL" id="JAGETV010000006">
    <property type="protein sequence ID" value="MBO1927017.1"/>
    <property type="molecule type" value="Genomic_DNA"/>
</dbReference>
<feature type="transmembrane region" description="Helical" evidence="2">
    <location>
        <begin position="70"/>
        <end position="88"/>
    </location>
</feature>
<reference evidence="3 4" key="1">
    <citation type="submission" date="2021-03" db="EMBL/GenBank/DDBJ databases">
        <title>Thiomicrorhabdus sp.nov.,novel sulfur-oxidizing bacteria isolated from coastal sediment.</title>
        <authorList>
            <person name="Liu X."/>
        </authorList>
    </citation>
    <scope>NUCLEOTIDE SEQUENCE [LARGE SCALE GENOMIC DNA]</scope>
    <source>
        <strain evidence="3 4">6S2-11</strain>
    </source>
</reference>
<evidence type="ECO:0000313" key="4">
    <source>
        <dbReference type="Proteomes" id="UP000664835"/>
    </source>
</evidence>
<dbReference type="NCBIfam" id="NF008528">
    <property type="entry name" value="PRK11463.1-2"/>
    <property type="match status" value="1"/>
</dbReference>
<keyword evidence="2" id="KW-0472">Membrane</keyword>
<name>A0ABS3Q3W4_9GAMM</name>
<evidence type="ECO:0000313" key="3">
    <source>
        <dbReference type="EMBL" id="MBO1927017.1"/>
    </source>
</evidence>
<organism evidence="3 4">
    <name type="scientific">Thiomicrorhabdus marina</name>
    <dbReference type="NCBI Taxonomy" id="2818442"/>
    <lineage>
        <taxon>Bacteria</taxon>
        <taxon>Pseudomonadati</taxon>
        <taxon>Pseudomonadota</taxon>
        <taxon>Gammaproteobacteria</taxon>
        <taxon>Thiotrichales</taxon>
        <taxon>Piscirickettsiaceae</taxon>
        <taxon>Thiomicrorhabdus</taxon>
    </lineage>
</organism>
<evidence type="ECO:0000256" key="2">
    <source>
        <dbReference type="SAM" id="Phobius"/>
    </source>
</evidence>
<dbReference type="Proteomes" id="UP000664835">
    <property type="component" value="Unassembled WGS sequence"/>
</dbReference>
<feature type="transmembrane region" description="Helical" evidence="2">
    <location>
        <begin position="26"/>
        <end position="46"/>
    </location>
</feature>
<gene>
    <name evidence="3" type="ORF">J3998_05455</name>
</gene>
<dbReference type="InterPro" id="IPR007313">
    <property type="entry name" value="FxsA"/>
</dbReference>
<evidence type="ECO:0000256" key="1">
    <source>
        <dbReference type="SAM" id="MobiDB-lite"/>
    </source>
</evidence>